<dbReference type="EMBL" id="BAAATR010000029">
    <property type="protein sequence ID" value="GAA2263856.1"/>
    <property type="molecule type" value="Genomic_DNA"/>
</dbReference>
<keyword evidence="3" id="KW-1185">Reference proteome</keyword>
<dbReference type="SUPFAM" id="SSF52402">
    <property type="entry name" value="Adenine nucleotide alpha hydrolases-like"/>
    <property type="match status" value="1"/>
</dbReference>
<sequence>MTTLPLIQVRRPLFGGRKLAEVVGELAEEIRELYTADQVPWVVGYSGGKDSTAVLQLVWLALQGLPADQRTKPVHVISTDTLVENPVVAMWVKHSLEKMHQAAVDQDLPIQPHRLTPEIKDSFWVSLIGRGYPAPRPKFRWCTERLKIRPSNEFIRSVVQEHGEAILVLGIRKAESQARARAMAKHEERRVRDRLSPNGNLPNSLVYSPVEEWTNEDVWAFLMQQENPWGYDNKDLLTMYQGASADGECPLVVDNTTPSCGSSRFGCWTCTLVEEDKSMSAMIQNDDEKEWMLPLLTLRNKLDAPLGCDEETGKPLPDKPIRDFRRMNGSVMLFGDGEDVVHGPYKQSAREEWLRDLLEAQTWVREHAPENVRDIELITMDELHEIRRLWVFEKHEVEDSLPRIYRETTGADFPGRTLDSQLVLGADEMKILEEICRGDTLHFETTRALLGVERKYRTMTRRSGLFKALEDTIKKGYYADREDALAFAQRKRALRARKFTTPSIFDEETSTDASA</sequence>
<dbReference type="NCBIfam" id="NF005316">
    <property type="entry name" value="PRK06850.1"/>
    <property type="match status" value="1"/>
</dbReference>
<reference evidence="3" key="1">
    <citation type="journal article" date="2019" name="Int. J. Syst. Evol. Microbiol.">
        <title>The Global Catalogue of Microorganisms (GCM) 10K type strain sequencing project: providing services to taxonomists for standard genome sequencing and annotation.</title>
        <authorList>
            <consortium name="The Broad Institute Genomics Platform"/>
            <consortium name="The Broad Institute Genome Sequencing Center for Infectious Disease"/>
            <person name="Wu L."/>
            <person name="Ma J."/>
        </authorList>
    </citation>
    <scope>NUCLEOTIDE SEQUENCE [LARGE SCALE GENOMIC DNA]</scope>
    <source>
        <strain evidence="3">JCM 7356</strain>
    </source>
</reference>
<evidence type="ECO:0000313" key="2">
    <source>
        <dbReference type="EMBL" id="GAA2263856.1"/>
    </source>
</evidence>
<comment type="caution">
    <text evidence="2">The sequence shown here is derived from an EMBL/GenBank/DDBJ whole genome shotgun (WGS) entry which is preliminary data.</text>
</comment>
<dbReference type="InterPro" id="IPR050128">
    <property type="entry name" value="Sulfate_adenylyltrnsfr_sub2"/>
</dbReference>
<organism evidence="2 3">
    <name type="scientific">Kitasatospora cystarginea</name>
    <dbReference type="NCBI Taxonomy" id="58350"/>
    <lineage>
        <taxon>Bacteria</taxon>
        <taxon>Bacillati</taxon>
        <taxon>Actinomycetota</taxon>
        <taxon>Actinomycetes</taxon>
        <taxon>Kitasatosporales</taxon>
        <taxon>Streptomycetaceae</taxon>
        <taxon>Kitasatospora</taxon>
    </lineage>
</organism>
<proteinExistence type="predicted"/>
<evidence type="ECO:0000259" key="1">
    <source>
        <dbReference type="Pfam" id="PF01507"/>
    </source>
</evidence>
<dbReference type="RefSeq" id="WP_344639241.1">
    <property type="nucleotide sequence ID" value="NZ_BAAATR010000029.1"/>
</dbReference>
<dbReference type="InterPro" id="IPR017598">
    <property type="entry name" value="SulphurTrfase_DndC"/>
</dbReference>
<dbReference type="InterPro" id="IPR014729">
    <property type="entry name" value="Rossmann-like_a/b/a_fold"/>
</dbReference>
<dbReference type="InterPro" id="IPR002500">
    <property type="entry name" value="PAPS_reduct_dom"/>
</dbReference>
<dbReference type="PANTHER" id="PTHR43196">
    <property type="entry name" value="SULFATE ADENYLYLTRANSFERASE SUBUNIT 2"/>
    <property type="match status" value="1"/>
</dbReference>
<name>A0ABP5RJD4_9ACTN</name>
<accession>A0ABP5RJD4</accession>
<dbReference type="Pfam" id="PF01507">
    <property type="entry name" value="PAPS_reduct"/>
    <property type="match status" value="1"/>
</dbReference>
<gene>
    <name evidence="2" type="primary">dndC</name>
    <name evidence="2" type="ORF">GCM10010430_55560</name>
</gene>
<dbReference type="Proteomes" id="UP001500305">
    <property type="component" value="Unassembled WGS sequence"/>
</dbReference>
<dbReference type="Gene3D" id="3.40.50.620">
    <property type="entry name" value="HUPs"/>
    <property type="match status" value="1"/>
</dbReference>
<dbReference type="PANTHER" id="PTHR43196:SF2">
    <property type="entry name" value="PHOSPHOADENOSINE PHOSPHOSULFATE REDUCTASE"/>
    <property type="match status" value="1"/>
</dbReference>
<feature type="domain" description="Phosphoadenosine phosphosulphate reductase" evidence="1">
    <location>
        <begin position="42"/>
        <end position="228"/>
    </location>
</feature>
<dbReference type="NCBIfam" id="TIGR03183">
    <property type="entry name" value="DNA_S_dndC"/>
    <property type="match status" value="1"/>
</dbReference>
<evidence type="ECO:0000313" key="3">
    <source>
        <dbReference type="Proteomes" id="UP001500305"/>
    </source>
</evidence>
<protein>
    <submittedName>
        <fullName evidence="2">DNA phosphorothioation system sulfurtransferase DndC</fullName>
    </submittedName>
</protein>